<reference evidence="11 12" key="1">
    <citation type="submission" date="2019-03" db="EMBL/GenBank/DDBJ databases">
        <title>Metabolic reconstructions from genomes of highly enriched 'Candidatus Accumulibacter' and 'Candidatus Competibacter' bioreactor populations.</title>
        <authorList>
            <person name="Annavajhala M.K."/>
            <person name="Welles L."/>
            <person name="Abbas B."/>
            <person name="Sorokin D."/>
            <person name="Park H."/>
            <person name="Van Loosdrecht M."/>
            <person name="Chandran K."/>
        </authorList>
    </citation>
    <scope>NUCLEOTIDE SEQUENCE [LARGE SCALE GENOMIC DNA]</scope>
    <source>
        <strain evidence="11 12">SBR_G</strain>
    </source>
</reference>
<dbReference type="EMBL" id="SPMZ01000009">
    <property type="protein sequence ID" value="NMQ18254.1"/>
    <property type="molecule type" value="Genomic_DNA"/>
</dbReference>
<dbReference type="Proteomes" id="UP000760480">
    <property type="component" value="Unassembled WGS sequence"/>
</dbReference>
<keyword evidence="8 10" id="KW-1133">Transmembrane helix</keyword>
<accession>A0ABX1TJG2</accession>
<sequence>MRFKTATSPHILRETGVGQVMRRVLYAMAPGIAALAWFFGWGVLVNLTLATVVALVAETLMLAARGKPLALHLGDCSAVVTAWLLAAALPSLAPWWLTALGVAFAIVVAKHLYGGLGYNPFNPAMVGYVVLLISFPREMSTWPIPHGVGQAHVLGLPETLEIVFGGAGRLVVDGLTGATPLDVLRTQLGLGLTVTEIRNSPVFGIVSGSGWEWAALGFLAGGLWLVYIRAADWRIPAGMLGGLAAIATVFYLVDPQRYAPPWFHVWSGAAIFGAFFIATDPVTASTTPRGRLIYGAGIGVLVYVIRAFGGYPDGVAFAVLLMNIAAPTIDLYTQPRVFGARGR</sequence>
<organism evidence="11 12">
    <name type="scientific">Candidatus Competibacter phosphatis</name>
    <dbReference type="NCBI Taxonomy" id="221280"/>
    <lineage>
        <taxon>Bacteria</taxon>
        <taxon>Pseudomonadati</taxon>
        <taxon>Pseudomonadota</taxon>
        <taxon>Gammaproteobacteria</taxon>
        <taxon>Candidatus Competibacteraceae</taxon>
        <taxon>Candidatus Competibacter</taxon>
    </lineage>
</organism>
<keyword evidence="2 10" id="KW-0597">Phosphoprotein</keyword>
<dbReference type="PANTHER" id="PTHR30578:SF0">
    <property type="entry name" value="ION-TRANSLOCATING OXIDOREDUCTASE COMPLEX SUBUNIT D"/>
    <property type="match status" value="1"/>
</dbReference>
<feature type="transmembrane region" description="Helical" evidence="10">
    <location>
        <begin position="291"/>
        <end position="309"/>
    </location>
</feature>
<keyword evidence="12" id="KW-1185">Reference proteome</keyword>
<evidence type="ECO:0000313" key="11">
    <source>
        <dbReference type="EMBL" id="NMQ18254.1"/>
    </source>
</evidence>
<comment type="cofactor">
    <cofactor evidence="10">
        <name>FMN</name>
        <dbReference type="ChEBI" id="CHEBI:58210"/>
    </cofactor>
</comment>
<evidence type="ECO:0000256" key="7">
    <source>
        <dbReference type="ARBA" id="ARBA00022982"/>
    </source>
</evidence>
<evidence type="ECO:0000256" key="5">
    <source>
        <dbReference type="ARBA" id="ARBA00022692"/>
    </source>
</evidence>
<keyword evidence="10" id="KW-0997">Cell inner membrane</keyword>
<feature type="transmembrane region" description="Helical" evidence="10">
    <location>
        <begin position="210"/>
        <end position="228"/>
    </location>
</feature>
<dbReference type="EC" id="7.-.-.-" evidence="10"/>
<dbReference type="PANTHER" id="PTHR30578">
    <property type="entry name" value="ELECTRON TRANSPORT COMPLEX PROTEIN RNFD"/>
    <property type="match status" value="1"/>
</dbReference>
<feature type="transmembrane region" description="Helical" evidence="10">
    <location>
        <begin position="120"/>
        <end position="136"/>
    </location>
</feature>
<keyword evidence="3 10" id="KW-0285">Flavoprotein</keyword>
<keyword evidence="10" id="KW-1003">Cell membrane</keyword>
<keyword evidence="4 10" id="KW-0288">FMN</keyword>
<evidence type="ECO:0000313" key="12">
    <source>
        <dbReference type="Proteomes" id="UP000760480"/>
    </source>
</evidence>
<dbReference type="NCBIfam" id="NF002011">
    <property type="entry name" value="PRK00816.1"/>
    <property type="match status" value="1"/>
</dbReference>
<keyword evidence="1 10" id="KW-0813">Transport</keyword>
<comment type="similarity">
    <text evidence="10">Belongs to the NqrB/RnfD family.</text>
</comment>
<comment type="subunit">
    <text evidence="10">The complex is composed of six subunits: RnfA, RnfB, RnfC, RnfD, RnfE and RnfG.</text>
</comment>
<evidence type="ECO:0000256" key="6">
    <source>
        <dbReference type="ARBA" id="ARBA00022967"/>
    </source>
</evidence>
<evidence type="ECO:0000256" key="3">
    <source>
        <dbReference type="ARBA" id="ARBA00022630"/>
    </source>
</evidence>
<dbReference type="InterPro" id="IPR011303">
    <property type="entry name" value="RnfD_bac"/>
</dbReference>
<protein>
    <recommendedName>
        <fullName evidence="10">Ion-translocating oxidoreductase complex subunit D</fullName>
        <ecNumber evidence="10">7.-.-.-</ecNumber>
    </recommendedName>
    <alternativeName>
        <fullName evidence="10">Rnf electron transport complex subunit D</fullName>
    </alternativeName>
</protein>
<evidence type="ECO:0000256" key="8">
    <source>
        <dbReference type="ARBA" id="ARBA00022989"/>
    </source>
</evidence>
<comment type="function">
    <text evidence="10">Part of a membrane-bound complex that couples electron transfer with translocation of ions across the membrane.</text>
</comment>
<dbReference type="RefSeq" id="WP_169247506.1">
    <property type="nucleotide sequence ID" value="NZ_SPMZ01000009.1"/>
</dbReference>
<evidence type="ECO:0000256" key="2">
    <source>
        <dbReference type="ARBA" id="ARBA00022553"/>
    </source>
</evidence>
<evidence type="ECO:0000256" key="10">
    <source>
        <dbReference type="HAMAP-Rule" id="MF_00462"/>
    </source>
</evidence>
<feature type="transmembrane region" description="Helical" evidence="10">
    <location>
        <begin position="259"/>
        <end position="279"/>
    </location>
</feature>
<dbReference type="NCBIfam" id="TIGR01946">
    <property type="entry name" value="rnfD"/>
    <property type="match status" value="1"/>
</dbReference>
<name>A0ABX1TJG2_9GAMM</name>
<gene>
    <name evidence="11" type="primary">rsxD</name>
    <name evidence="10" type="synonym">rnfD</name>
    <name evidence="11" type="ORF">E4P82_03015</name>
</gene>
<evidence type="ECO:0000256" key="1">
    <source>
        <dbReference type="ARBA" id="ARBA00022448"/>
    </source>
</evidence>
<keyword evidence="7 10" id="KW-0249">Electron transport</keyword>
<keyword evidence="9 10" id="KW-0472">Membrane</keyword>
<dbReference type="HAMAP" id="MF_00462">
    <property type="entry name" value="RsxD_RnfD"/>
    <property type="match status" value="1"/>
</dbReference>
<dbReference type="InterPro" id="IPR004338">
    <property type="entry name" value="NqrB/RnfD"/>
</dbReference>
<comment type="subcellular location">
    <subcellularLocation>
        <location evidence="10">Cell inner membrane</location>
        <topology evidence="10">Multi-pass membrane protein</topology>
    </subcellularLocation>
</comment>
<feature type="transmembrane region" description="Helical" evidence="10">
    <location>
        <begin position="315"/>
        <end position="333"/>
    </location>
</feature>
<feature type="modified residue" description="FMN phosphoryl threonine" evidence="10">
    <location>
        <position position="179"/>
    </location>
</feature>
<evidence type="ECO:0000256" key="9">
    <source>
        <dbReference type="ARBA" id="ARBA00023136"/>
    </source>
</evidence>
<keyword evidence="6 10" id="KW-1278">Translocase</keyword>
<dbReference type="Pfam" id="PF03116">
    <property type="entry name" value="NQR2_RnfD_RnfE"/>
    <property type="match status" value="1"/>
</dbReference>
<evidence type="ECO:0000256" key="4">
    <source>
        <dbReference type="ARBA" id="ARBA00022643"/>
    </source>
</evidence>
<feature type="transmembrane region" description="Helical" evidence="10">
    <location>
        <begin position="235"/>
        <end position="253"/>
    </location>
</feature>
<feature type="transmembrane region" description="Helical" evidence="10">
    <location>
        <begin position="32"/>
        <end position="57"/>
    </location>
</feature>
<comment type="caution">
    <text evidence="11">The sequence shown here is derived from an EMBL/GenBank/DDBJ whole genome shotgun (WGS) entry which is preliminary data.</text>
</comment>
<keyword evidence="5 10" id="KW-0812">Transmembrane</keyword>
<proteinExistence type="inferred from homology"/>